<dbReference type="HAMAP" id="MF_00416">
    <property type="entry name" value="FlgI"/>
    <property type="match status" value="1"/>
</dbReference>
<dbReference type="OrthoDB" id="9786431at2"/>
<evidence type="ECO:0000256" key="3">
    <source>
        <dbReference type="ARBA" id="ARBA00008994"/>
    </source>
</evidence>
<dbReference type="GO" id="GO:0071973">
    <property type="term" value="P:bacterial-type flagellum-dependent cell motility"/>
    <property type="evidence" value="ECO:0007669"/>
    <property type="project" value="InterPro"/>
</dbReference>
<keyword evidence="8" id="KW-0969">Cilium</keyword>
<dbReference type="PRINTS" id="PR01010">
    <property type="entry name" value="FLGPRINGFLGI"/>
</dbReference>
<keyword evidence="4 6" id="KW-0732">Signal</keyword>
<dbReference type="PANTHER" id="PTHR30381:SF0">
    <property type="entry name" value="FLAGELLAR P-RING PROTEIN"/>
    <property type="match status" value="1"/>
</dbReference>
<dbReference type="KEGG" id="zpl:ZBT109_1616"/>
<comment type="similarity">
    <text evidence="3 6">Belongs to the FlgI family.</text>
</comment>
<evidence type="ECO:0000256" key="4">
    <source>
        <dbReference type="ARBA" id="ARBA00022729"/>
    </source>
</evidence>
<feature type="chain" id="PRO_5017090886" description="Flagellar P-ring protein" evidence="6">
    <location>
        <begin position="32"/>
        <end position="376"/>
    </location>
</feature>
<evidence type="ECO:0000256" key="7">
    <source>
        <dbReference type="SAM" id="MobiDB-lite"/>
    </source>
</evidence>
<evidence type="ECO:0000256" key="2">
    <source>
        <dbReference type="ARBA" id="ARBA00004117"/>
    </source>
</evidence>
<dbReference type="EMBL" id="AP018933">
    <property type="protein sequence ID" value="BBG30372.1"/>
    <property type="molecule type" value="Genomic_DNA"/>
</dbReference>
<dbReference type="Pfam" id="PF02119">
    <property type="entry name" value="FlgI"/>
    <property type="match status" value="1"/>
</dbReference>
<dbReference type="InterPro" id="IPR001782">
    <property type="entry name" value="Flag_FlgI"/>
</dbReference>
<feature type="signal peptide" evidence="6">
    <location>
        <begin position="1"/>
        <end position="31"/>
    </location>
</feature>
<dbReference type="AlphaFoldDB" id="A0A348HFH0"/>
<evidence type="ECO:0000313" key="8">
    <source>
        <dbReference type="EMBL" id="BBG30372.1"/>
    </source>
</evidence>
<comment type="function">
    <text evidence="1 6">Assembles around the rod to form the L-ring and probably protects the motor/basal body from shearing forces during rotation.</text>
</comment>
<dbReference type="GO" id="GO:0009428">
    <property type="term" value="C:bacterial-type flagellum basal body, distal rod, P ring"/>
    <property type="evidence" value="ECO:0007669"/>
    <property type="project" value="InterPro"/>
</dbReference>
<proteinExistence type="inferred from homology"/>
<dbReference type="RefSeq" id="WP_027705475.1">
    <property type="nucleotide sequence ID" value="NZ_AP018933.1"/>
</dbReference>
<dbReference type="PANTHER" id="PTHR30381">
    <property type="entry name" value="FLAGELLAR P-RING PERIPLASMIC PROTEIN FLGI"/>
    <property type="match status" value="1"/>
</dbReference>
<gene>
    <name evidence="6" type="primary">flgI</name>
    <name evidence="8" type="ORF">ZBT109_1616</name>
</gene>
<comment type="subunit">
    <text evidence="6">The basal body constitutes a major portion of the flagellar organelle and consists of four rings (L,P,S, and M) mounted on a central rod.</text>
</comment>
<keyword evidence="9" id="KW-1185">Reference proteome</keyword>
<dbReference type="GO" id="GO:0030288">
    <property type="term" value="C:outer membrane-bounded periplasmic space"/>
    <property type="evidence" value="ECO:0007669"/>
    <property type="project" value="InterPro"/>
</dbReference>
<evidence type="ECO:0000256" key="1">
    <source>
        <dbReference type="ARBA" id="ARBA00002591"/>
    </source>
</evidence>
<evidence type="ECO:0000313" key="9">
    <source>
        <dbReference type="Proteomes" id="UP000267342"/>
    </source>
</evidence>
<dbReference type="STRING" id="1123510.GCA_000620025_02438"/>
<organism evidence="8 9">
    <name type="scientific">Zymobacter palmae</name>
    <dbReference type="NCBI Taxonomy" id="33074"/>
    <lineage>
        <taxon>Bacteria</taxon>
        <taxon>Pseudomonadati</taxon>
        <taxon>Pseudomonadota</taxon>
        <taxon>Gammaproteobacteria</taxon>
        <taxon>Oceanospirillales</taxon>
        <taxon>Halomonadaceae</taxon>
        <taxon>Zymobacter group</taxon>
        <taxon>Zymobacter</taxon>
    </lineage>
</organism>
<keyword evidence="8" id="KW-0282">Flagellum</keyword>
<accession>A0A348HFH0</accession>
<dbReference type="NCBIfam" id="NF003676">
    <property type="entry name" value="PRK05303.1"/>
    <property type="match status" value="1"/>
</dbReference>
<protein>
    <recommendedName>
        <fullName evidence="6">Flagellar P-ring protein</fullName>
    </recommendedName>
    <alternativeName>
        <fullName evidence="6">Basal body P-ring protein</fullName>
    </alternativeName>
</protein>
<keyword evidence="8" id="KW-0966">Cell projection</keyword>
<evidence type="ECO:0000256" key="5">
    <source>
        <dbReference type="ARBA" id="ARBA00023143"/>
    </source>
</evidence>
<sequence length="376" mass="38895" precursor="true">MPRSITARRALSLALGTLLTLSPAVVPLASADRIRDIATIQGIRDNAVIGYGLVVGLDGSGDQTTQTPFTTQTLNNMLSELGITVPSGTNMQLRNVAAVMVTANVPPFASPGQQIDVTVSSVGTAKNLRGGTLLMTPLKGADGQVYALAQGNVVIGGAGAESGGSSVTINQLSSGRIPAGATIERSVALDMSRNGIVSLDLKRADFNTAAATMTAINRYFKRPIATAMDARNIQLIAPMDPAERVGFLAQVQNVQVNEAAPPAKVTINARTGSVIMNSDVKLRRAAVAHGNLSITIDRQDDVSQPGPLSNGETRTTPRANISVQSESGALQVIPASTDLVDVVNSLNSLGASTQDLISILEALKAAGSLQADLEII</sequence>
<feature type="region of interest" description="Disordered" evidence="7">
    <location>
        <begin position="298"/>
        <end position="317"/>
    </location>
</feature>
<comment type="subcellular location">
    <subcellularLocation>
        <location evidence="2 6">Bacterial flagellum basal body</location>
    </subcellularLocation>
</comment>
<name>A0A348HFH0_9GAMM</name>
<reference evidence="8 9" key="1">
    <citation type="submission" date="2018-09" db="EMBL/GenBank/DDBJ databases">
        <title>Zymobacter palmae IAM14233 (=T109) whole genome analysis.</title>
        <authorList>
            <person name="Yanase H."/>
        </authorList>
    </citation>
    <scope>NUCLEOTIDE SEQUENCE [LARGE SCALE GENOMIC DNA]</scope>
    <source>
        <strain evidence="8 9">IAM14233</strain>
    </source>
</reference>
<dbReference type="GO" id="GO:0005198">
    <property type="term" value="F:structural molecule activity"/>
    <property type="evidence" value="ECO:0007669"/>
    <property type="project" value="InterPro"/>
</dbReference>
<keyword evidence="5 6" id="KW-0975">Bacterial flagellum</keyword>
<evidence type="ECO:0000256" key="6">
    <source>
        <dbReference type="HAMAP-Rule" id="MF_00416"/>
    </source>
</evidence>
<dbReference type="Proteomes" id="UP000267342">
    <property type="component" value="Chromosome"/>
</dbReference>
<feature type="compositionally biased region" description="Polar residues" evidence="7">
    <location>
        <begin position="306"/>
        <end position="317"/>
    </location>
</feature>